<evidence type="ECO:0000313" key="1">
    <source>
        <dbReference type="EMBL" id="PPR97800.1"/>
    </source>
</evidence>
<name>A0A2P5X390_GOSBA</name>
<proteinExistence type="predicted"/>
<accession>A0A2P5X390</accession>
<evidence type="ECO:0000313" key="2">
    <source>
        <dbReference type="Proteomes" id="UP000239757"/>
    </source>
</evidence>
<reference evidence="1 2" key="1">
    <citation type="submission" date="2015-01" db="EMBL/GenBank/DDBJ databases">
        <title>Genome of allotetraploid Gossypium barbadense reveals genomic plasticity and fiber elongation in cotton evolution.</title>
        <authorList>
            <person name="Chen X."/>
            <person name="Liu X."/>
            <person name="Zhao B."/>
            <person name="Zheng H."/>
            <person name="Hu Y."/>
            <person name="Lu G."/>
            <person name="Yang C."/>
            <person name="Chen J."/>
            <person name="Shan C."/>
            <person name="Zhang L."/>
            <person name="Zhou Y."/>
            <person name="Wang L."/>
            <person name="Guo W."/>
            <person name="Bai Y."/>
            <person name="Ruan J."/>
            <person name="Shangguan X."/>
            <person name="Mao Y."/>
            <person name="Jiang J."/>
            <person name="Zhu Y."/>
            <person name="Lei J."/>
            <person name="Kang H."/>
            <person name="Chen S."/>
            <person name="He X."/>
            <person name="Wang R."/>
            <person name="Wang Y."/>
            <person name="Chen J."/>
            <person name="Wang L."/>
            <person name="Yu S."/>
            <person name="Wang B."/>
            <person name="Wei J."/>
            <person name="Song S."/>
            <person name="Lu X."/>
            <person name="Gao Z."/>
            <person name="Gu W."/>
            <person name="Deng X."/>
            <person name="Ma D."/>
            <person name="Wang S."/>
            <person name="Liang W."/>
            <person name="Fang L."/>
            <person name="Cai C."/>
            <person name="Zhu X."/>
            <person name="Zhou B."/>
            <person name="Zhang Y."/>
            <person name="Chen Z."/>
            <person name="Xu S."/>
            <person name="Zhu R."/>
            <person name="Wang S."/>
            <person name="Zhang T."/>
            <person name="Zhao G."/>
        </authorList>
    </citation>
    <scope>NUCLEOTIDE SEQUENCE [LARGE SCALE GENOMIC DNA]</scope>
    <source>
        <strain evidence="2">cv. Xinhai21</strain>
        <tissue evidence="1">Leaf</tissue>
    </source>
</reference>
<dbReference type="AlphaFoldDB" id="A0A2P5X390"/>
<protein>
    <submittedName>
        <fullName evidence="1">Uncharacterized protein</fullName>
    </submittedName>
</protein>
<dbReference type="EMBL" id="KZ665795">
    <property type="protein sequence ID" value="PPR97800.1"/>
    <property type="molecule type" value="Genomic_DNA"/>
</dbReference>
<gene>
    <name evidence="1" type="ORF">GOBAR_AA22869</name>
</gene>
<organism evidence="1 2">
    <name type="scientific">Gossypium barbadense</name>
    <name type="common">Sea Island cotton</name>
    <name type="synonym">Hibiscus barbadensis</name>
    <dbReference type="NCBI Taxonomy" id="3634"/>
    <lineage>
        <taxon>Eukaryota</taxon>
        <taxon>Viridiplantae</taxon>
        <taxon>Streptophyta</taxon>
        <taxon>Embryophyta</taxon>
        <taxon>Tracheophyta</taxon>
        <taxon>Spermatophyta</taxon>
        <taxon>Magnoliopsida</taxon>
        <taxon>eudicotyledons</taxon>
        <taxon>Gunneridae</taxon>
        <taxon>Pentapetalae</taxon>
        <taxon>rosids</taxon>
        <taxon>malvids</taxon>
        <taxon>Malvales</taxon>
        <taxon>Malvaceae</taxon>
        <taxon>Malvoideae</taxon>
        <taxon>Gossypium</taxon>
    </lineage>
</organism>
<dbReference type="Proteomes" id="UP000239757">
    <property type="component" value="Unassembled WGS sequence"/>
</dbReference>
<sequence>MTTLAPALRSTKQLCVAGSLVEDSMQMMIPWLELEVLLQPSCLLPRYLIVVDNADPDMPSRVKLPGVADSSGPDMPPQIVWIRICHHGLMYLWNMNYIRNRMLVKFSCLLIM</sequence>